<evidence type="ECO:0000256" key="5">
    <source>
        <dbReference type="SAM" id="MobiDB-lite"/>
    </source>
</evidence>
<reference evidence="8" key="1">
    <citation type="journal article" date="2013" name="Nat. Genet.">
        <title>The Capsella rubella genome and the genomic consequences of rapid mating system evolution.</title>
        <authorList>
            <person name="Slotte T."/>
            <person name="Hazzouri K.M."/>
            <person name="Agren J.A."/>
            <person name="Koenig D."/>
            <person name="Maumus F."/>
            <person name="Guo Y.L."/>
            <person name="Steige K."/>
            <person name="Platts A.E."/>
            <person name="Escobar J.S."/>
            <person name="Newman L.K."/>
            <person name="Wang W."/>
            <person name="Mandakova T."/>
            <person name="Vello E."/>
            <person name="Smith L.M."/>
            <person name="Henz S.R."/>
            <person name="Steffen J."/>
            <person name="Takuno S."/>
            <person name="Brandvain Y."/>
            <person name="Coop G."/>
            <person name="Andolfatto P."/>
            <person name="Hu T.T."/>
            <person name="Blanchette M."/>
            <person name="Clark R.M."/>
            <person name="Quesneville H."/>
            <person name="Nordborg M."/>
            <person name="Gaut B.S."/>
            <person name="Lysak M.A."/>
            <person name="Jenkins J."/>
            <person name="Grimwood J."/>
            <person name="Chapman J."/>
            <person name="Prochnik S."/>
            <person name="Shu S."/>
            <person name="Rokhsar D."/>
            <person name="Schmutz J."/>
            <person name="Weigel D."/>
            <person name="Wright S.I."/>
        </authorList>
    </citation>
    <scope>NUCLEOTIDE SEQUENCE [LARGE SCALE GENOMIC DNA]</scope>
    <source>
        <strain evidence="8">cv. Monte Gargano</strain>
    </source>
</reference>
<dbReference type="eggNOG" id="ENOG502QSE3">
    <property type="taxonomic scope" value="Eukaryota"/>
</dbReference>
<dbReference type="PANTHER" id="PTHR31973">
    <property type="entry name" value="POLYPROTEIN, PUTATIVE-RELATED"/>
    <property type="match status" value="1"/>
</dbReference>
<evidence type="ECO:0000313" key="8">
    <source>
        <dbReference type="Proteomes" id="UP000029121"/>
    </source>
</evidence>
<evidence type="ECO:0000256" key="4">
    <source>
        <dbReference type="PROSITE-ProRule" id="PRU00325"/>
    </source>
</evidence>
<accession>R0GE05</accession>
<gene>
    <name evidence="7" type="ORF">CARUB_v10021357mg</name>
</gene>
<dbReference type="AlphaFoldDB" id="R0GE05"/>
<dbReference type="Pfam" id="PF04434">
    <property type="entry name" value="SWIM"/>
    <property type="match status" value="1"/>
</dbReference>
<keyword evidence="1" id="KW-0479">Metal-binding</keyword>
<dbReference type="SMART" id="SM00575">
    <property type="entry name" value="ZnF_PMZ"/>
    <property type="match status" value="1"/>
</dbReference>
<sequence length="706" mass="81505">MALETFREKVMVLCHLNGSVEYGADGVRYGGSILKKITVMRKTALNTLLDRLYEIFGLDKQKLEFKIFGRYPVVVSPDLFTYAHLPVVDNISLEAMLEVSSNHPSIKNVEFYLEAKPTSDEVIVPVICSSPLESPGSSSKRQRTLEMTDKPSNSDGCLVNVVNSGVLKPCLVPSLWIDDDHDMHLGLCFKDRDELKKAVDWWSIKSRRKYILREPEKDIYKFECIRWKCKWSLCATRMEKHGLVEITRYTAPHTCSPEDFKAKFVKDEIERVVRVQPTLSIVELNNWWREKNGYELETTEMEEARDETIKRVFGDEDQSFRVIPKLMSALHTSNGLLVDWQYSRFPNTEFASFRGVFWAFSQSIKGFQHCRPLIQVESLDLSGKYPMKLIVALGVDASNGYFPLAFSVTKELSVDIWRWFLTAIREKVTQRKGLCLISSPHPDILAVINEPGFLWQEPWAYHMFSLDQLCRHFHDVFVDRYLETLLYNAGYTKKKDDFDSCMKDIEKMNPEARKWLDQFLPHQWALAHDSGLRYGIMEIDLDDGFPSLDLSDYTTGDMMLLFDKLRSLFDENLRWSCASLNRGDVYTSPVMIKLEEFMKSSITYVITPLERDSFQVSEHSEKEKWIVQLNGSTCTCGEFQIYKFPCLHALAVCEKLKINPLQYVDDCYSVERYYKTYAAPFSPVPEVAAWPEASGVPTLFPPCPPN</sequence>
<dbReference type="InterPro" id="IPR006564">
    <property type="entry name" value="Znf_PMZ"/>
</dbReference>
<evidence type="ECO:0000259" key="6">
    <source>
        <dbReference type="PROSITE" id="PS50966"/>
    </source>
</evidence>
<keyword evidence="3" id="KW-0862">Zinc</keyword>
<evidence type="ECO:0000256" key="2">
    <source>
        <dbReference type="ARBA" id="ARBA00022771"/>
    </source>
</evidence>
<dbReference type="Pfam" id="PF03108">
    <property type="entry name" value="DBD_Tnp_Mut"/>
    <property type="match status" value="1"/>
</dbReference>
<feature type="region of interest" description="Disordered" evidence="5">
    <location>
        <begin position="132"/>
        <end position="151"/>
    </location>
</feature>
<evidence type="ECO:0000313" key="7">
    <source>
        <dbReference type="EMBL" id="EOA33866.1"/>
    </source>
</evidence>
<keyword evidence="8" id="KW-1185">Reference proteome</keyword>
<dbReference type="PANTHER" id="PTHR31973:SF195">
    <property type="entry name" value="MUDR FAMILY TRANSPOSASE"/>
    <property type="match status" value="1"/>
</dbReference>
<feature type="domain" description="SWIM-type" evidence="6">
    <location>
        <begin position="625"/>
        <end position="657"/>
    </location>
</feature>
<proteinExistence type="predicted"/>
<dbReference type="KEGG" id="crb:17896286"/>
<dbReference type="InterPro" id="IPR004332">
    <property type="entry name" value="Transposase_MuDR"/>
</dbReference>
<evidence type="ECO:0000256" key="3">
    <source>
        <dbReference type="ARBA" id="ARBA00022833"/>
    </source>
</evidence>
<organism evidence="7 8">
    <name type="scientific">Capsella rubella</name>
    <dbReference type="NCBI Taxonomy" id="81985"/>
    <lineage>
        <taxon>Eukaryota</taxon>
        <taxon>Viridiplantae</taxon>
        <taxon>Streptophyta</taxon>
        <taxon>Embryophyta</taxon>
        <taxon>Tracheophyta</taxon>
        <taxon>Spermatophyta</taxon>
        <taxon>Magnoliopsida</taxon>
        <taxon>eudicotyledons</taxon>
        <taxon>Gunneridae</taxon>
        <taxon>Pentapetalae</taxon>
        <taxon>rosids</taxon>
        <taxon>malvids</taxon>
        <taxon>Brassicales</taxon>
        <taxon>Brassicaceae</taxon>
        <taxon>Camelineae</taxon>
        <taxon>Capsella</taxon>
    </lineage>
</organism>
<dbReference type="Proteomes" id="UP000029121">
    <property type="component" value="Unassembled WGS sequence"/>
</dbReference>
<keyword evidence="2 4" id="KW-0863">Zinc-finger</keyword>
<dbReference type="OrthoDB" id="1938144at2759"/>
<dbReference type="InterPro" id="IPR007527">
    <property type="entry name" value="Znf_SWIM"/>
</dbReference>
<evidence type="ECO:0000256" key="1">
    <source>
        <dbReference type="ARBA" id="ARBA00022723"/>
    </source>
</evidence>
<protein>
    <recommendedName>
        <fullName evidence="6">SWIM-type domain-containing protein</fullName>
    </recommendedName>
</protein>
<dbReference type="PROSITE" id="PS50966">
    <property type="entry name" value="ZF_SWIM"/>
    <property type="match status" value="1"/>
</dbReference>
<dbReference type="EMBL" id="KB870806">
    <property type="protein sequence ID" value="EOA33866.1"/>
    <property type="molecule type" value="Genomic_DNA"/>
</dbReference>
<dbReference type="STRING" id="81985.R0GE05"/>
<dbReference type="GO" id="GO:0008270">
    <property type="term" value="F:zinc ion binding"/>
    <property type="evidence" value="ECO:0007669"/>
    <property type="project" value="UniProtKB-KW"/>
</dbReference>
<name>R0GE05_9BRAS</name>